<feature type="transmembrane region" description="Helical" evidence="6">
    <location>
        <begin position="117"/>
        <end position="134"/>
    </location>
</feature>
<feature type="transmembrane region" description="Helical" evidence="6">
    <location>
        <begin position="59"/>
        <end position="78"/>
    </location>
</feature>
<evidence type="ECO:0000256" key="3">
    <source>
        <dbReference type="ARBA" id="ARBA00022692"/>
    </source>
</evidence>
<evidence type="ECO:0000313" key="8">
    <source>
        <dbReference type="Proteomes" id="UP001609186"/>
    </source>
</evidence>
<feature type="transmembrane region" description="Helical" evidence="6">
    <location>
        <begin position="179"/>
        <end position="200"/>
    </location>
</feature>
<reference evidence="7 8" key="1">
    <citation type="submission" date="2024-10" db="EMBL/GenBank/DDBJ databases">
        <title>Burkholderia semiarida in Mexico.</title>
        <authorList>
            <person name="Estrada P."/>
        </authorList>
    </citation>
    <scope>NUCLEOTIDE SEQUENCE [LARGE SCALE GENOMIC DNA]</scope>
    <source>
        <strain evidence="7 8">CLM7-1</strain>
    </source>
</reference>
<keyword evidence="2" id="KW-1003">Cell membrane</keyword>
<comment type="subcellular location">
    <subcellularLocation>
        <location evidence="1">Cell membrane</location>
        <topology evidence="1">Multi-pass membrane protein</topology>
    </subcellularLocation>
</comment>
<feature type="transmembrane region" description="Helical" evidence="6">
    <location>
        <begin position="259"/>
        <end position="277"/>
    </location>
</feature>
<dbReference type="RefSeq" id="WP_395131165.1">
    <property type="nucleotide sequence ID" value="NZ_JBIMPM010000054.1"/>
</dbReference>
<dbReference type="InterPro" id="IPR050833">
    <property type="entry name" value="Poly_Biosynth_Transport"/>
</dbReference>
<feature type="transmembrane region" description="Helical" evidence="6">
    <location>
        <begin position="393"/>
        <end position="414"/>
    </location>
</feature>
<keyword evidence="8" id="KW-1185">Reference proteome</keyword>
<gene>
    <name evidence="7" type="ORF">ACGTRS_29530</name>
</gene>
<evidence type="ECO:0000256" key="5">
    <source>
        <dbReference type="ARBA" id="ARBA00023136"/>
    </source>
</evidence>
<dbReference type="EMBL" id="JBIMPM010000054">
    <property type="protein sequence ID" value="MFH5255379.1"/>
    <property type="molecule type" value="Genomic_DNA"/>
</dbReference>
<protein>
    <submittedName>
        <fullName evidence="7">Lipopolysaccharide biosynthesis protein</fullName>
    </submittedName>
</protein>
<dbReference type="PANTHER" id="PTHR30250:SF11">
    <property type="entry name" value="O-ANTIGEN TRANSPORTER-RELATED"/>
    <property type="match status" value="1"/>
</dbReference>
<feature type="transmembrane region" description="Helical" evidence="6">
    <location>
        <begin position="340"/>
        <end position="362"/>
    </location>
</feature>
<feature type="transmembrane region" description="Helical" evidence="6">
    <location>
        <begin position="90"/>
        <end position="111"/>
    </location>
</feature>
<keyword evidence="3 6" id="KW-0812">Transmembrane</keyword>
<comment type="caution">
    <text evidence="7">The sequence shown here is derived from an EMBL/GenBank/DDBJ whole genome shotgun (WGS) entry which is preliminary data.</text>
</comment>
<feature type="transmembrane region" description="Helical" evidence="6">
    <location>
        <begin position="302"/>
        <end position="320"/>
    </location>
</feature>
<organism evidence="7 8">
    <name type="scientific">Burkholderia semiarida</name>
    <dbReference type="NCBI Taxonomy" id="2843303"/>
    <lineage>
        <taxon>Bacteria</taxon>
        <taxon>Pseudomonadati</taxon>
        <taxon>Pseudomonadota</taxon>
        <taxon>Betaproteobacteria</taxon>
        <taxon>Burkholderiales</taxon>
        <taxon>Burkholderiaceae</taxon>
        <taxon>Burkholderia</taxon>
        <taxon>Burkholderia cepacia complex</taxon>
    </lineage>
</organism>
<feature type="transmembrane region" description="Helical" evidence="6">
    <location>
        <begin position="28"/>
        <end position="47"/>
    </location>
</feature>
<proteinExistence type="predicted"/>
<dbReference type="PANTHER" id="PTHR30250">
    <property type="entry name" value="PST FAMILY PREDICTED COLANIC ACID TRANSPORTER"/>
    <property type="match status" value="1"/>
</dbReference>
<name>A0ABW7LDA8_9BURK</name>
<keyword evidence="4 6" id="KW-1133">Transmembrane helix</keyword>
<feature type="transmembrane region" description="Helical" evidence="6">
    <location>
        <begin position="369"/>
        <end position="387"/>
    </location>
</feature>
<evidence type="ECO:0000256" key="6">
    <source>
        <dbReference type="SAM" id="Phobius"/>
    </source>
</evidence>
<dbReference type="Proteomes" id="UP001609186">
    <property type="component" value="Unassembled WGS sequence"/>
</dbReference>
<evidence type="ECO:0000313" key="7">
    <source>
        <dbReference type="EMBL" id="MFH5255379.1"/>
    </source>
</evidence>
<evidence type="ECO:0000256" key="2">
    <source>
        <dbReference type="ARBA" id="ARBA00022475"/>
    </source>
</evidence>
<sequence>MTSRAPSRIGAVVSAATTATGSQFRESATSIAGTVVAQAAFFAYLTYVARNYGPDVLGVFNFQLATGTLAGTLLTLRYDLACLSHDPRRSFEALVTLVAFAACVAGCWFAMSYVAGYPASAALIAFALTVNLQLAANGYLGSLRGYAWIAAAKIAVNALAVVALFALQKAGLDTRPDPFDLYVLTGIPVAFVMLAAIFRHGRRCGYPLRIDTGFFRTHRRFPAYILPATLCAAVLTHVLSITVPLWFPAEEAGQFAAAWRFGFFPVSLIGAALGQVFRRDALAAIACADAGRTLRMVYARHARVLFAIALFYALGAATLFRPLVLLCIGESWLPAADLQFRLIPLFALQIVYVPLSQIFLAVRAQRADFLFQLSCGAVLICTLLVAHRHAWSLASSLSLFALSGTAMMALGIALTHRYATIPDGGQQ</sequence>
<evidence type="ECO:0000256" key="4">
    <source>
        <dbReference type="ARBA" id="ARBA00022989"/>
    </source>
</evidence>
<feature type="transmembrane region" description="Helical" evidence="6">
    <location>
        <begin position="146"/>
        <end position="167"/>
    </location>
</feature>
<keyword evidence="5 6" id="KW-0472">Membrane</keyword>
<evidence type="ECO:0000256" key="1">
    <source>
        <dbReference type="ARBA" id="ARBA00004651"/>
    </source>
</evidence>
<feature type="transmembrane region" description="Helical" evidence="6">
    <location>
        <begin position="221"/>
        <end position="247"/>
    </location>
</feature>
<accession>A0ABW7LDA8</accession>